<evidence type="ECO:0000256" key="1">
    <source>
        <dbReference type="ARBA" id="ARBA00004141"/>
    </source>
</evidence>
<evidence type="ECO:0000256" key="2">
    <source>
        <dbReference type="ARBA" id="ARBA00022692"/>
    </source>
</evidence>
<feature type="transmembrane region" description="Helical" evidence="7">
    <location>
        <begin position="211"/>
        <end position="231"/>
    </location>
</feature>
<feature type="compositionally biased region" description="Basic residues" evidence="6">
    <location>
        <begin position="264"/>
        <end position="280"/>
    </location>
</feature>
<feature type="compositionally biased region" description="Polar residues" evidence="6">
    <location>
        <begin position="253"/>
        <end position="262"/>
    </location>
</feature>
<keyword evidence="2 7" id="KW-0812">Transmembrane</keyword>
<evidence type="ECO:0000256" key="3">
    <source>
        <dbReference type="ARBA" id="ARBA00022989"/>
    </source>
</evidence>
<evidence type="ECO:0000256" key="5">
    <source>
        <dbReference type="ARBA" id="ARBA00038359"/>
    </source>
</evidence>
<keyword evidence="10" id="KW-1185">Reference proteome</keyword>
<accession>A0ABR1QFX2</accession>
<feature type="compositionally biased region" description="Pro residues" evidence="6">
    <location>
        <begin position="317"/>
        <end position="331"/>
    </location>
</feature>
<comment type="caution">
    <text evidence="9">The sequence shown here is derived from an EMBL/GenBank/DDBJ whole genome shotgun (WGS) entry which is preliminary data.</text>
</comment>
<proteinExistence type="inferred from homology"/>
<protein>
    <submittedName>
        <fullName evidence="9">Integral membrane protein</fullName>
    </submittedName>
</protein>
<feature type="compositionally biased region" description="Basic and acidic residues" evidence="6">
    <location>
        <begin position="281"/>
        <end position="307"/>
    </location>
</feature>
<dbReference type="GeneID" id="92074129"/>
<dbReference type="InterPro" id="IPR049326">
    <property type="entry name" value="Rhodopsin_dom_fungi"/>
</dbReference>
<feature type="compositionally biased region" description="Basic residues" evidence="6">
    <location>
        <begin position="358"/>
        <end position="368"/>
    </location>
</feature>
<feature type="transmembrane region" description="Helical" evidence="7">
    <location>
        <begin position="133"/>
        <end position="160"/>
    </location>
</feature>
<keyword evidence="4 7" id="KW-0472">Membrane</keyword>
<dbReference type="RefSeq" id="XP_066700929.1">
    <property type="nucleotide sequence ID" value="XM_066841067.1"/>
</dbReference>
<name>A0ABR1QFX2_9PEZI</name>
<dbReference type="Proteomes" id="UP001391051">
    <property type="component" value="Unassembled WGS sequence"/>
</dbReference>
<feature type="region of interest" description="Disordered" evidence="6">
    <location>
        <begin position="253"/>
        <end position="381"/>
    </location>
</feature>
<feature type="transmembrane region" description="Helical" evidence="7">
    <location>
        <begin position="7"/>
        <end position="25"/>
    </location>
</feature>
<feature type="transmembrane region" description="Helical" evidence="7">
    <location>
        <begin position="45"/>
        <end position="64"/>
    </location>
</feature>
<dbReference type="EMBL" id="JAQQWE010000004">
    <property type="protein sequence ID" value="KAK7955623.1"/>
    <property type="molecule type" value="Genomic_DNA"/>
</dbReference>
<evidence type="ECO:0000313" key="9">
    <source>
        <dbReference type="EMBL" id="KAK7955623.1"/>
    </source>
</evidence>
<evidence type="ECO:0000256" key="7">
    <source>
        <dbReference type="SAM" id="Phobius"/>
    </source>
</evidence>
<dbReference type="PANTHER" id="PTHR33048:SF96">
    <property type="entry name" value="INTEGRAL MEMBRANE PROTEIN"/>
    <property type="match status" value="1"/>
</dbReference>
<feature type="transmembrane region" description="Helical" evidence="7">
    <location>
        <begin position="85"/>
        <end position="105"/>
    </location>
</feature>
<reference evidence="9 10" key="1">
    <citation type="submission" date="2023-01" db="EMBL/GenBank/DDBJ databases">
        <title>Analysis of 21 Apiospora genomes using comparative genomics revels a genus with tremendous synthesis potential of carbohydrate active enzymes and secondary metabolites.</title>
        <authorList>
            <person name="Sorensen T."/>
        </authorList>
    </citation>
    <scope>NUCLEOTIDE SEQUENCE [LARGE SCALE GENOMIC DNA]</scope>
    <source>
        <strain evidence="9 10">CBS 24483</strain>
    </source>
</reference>
<dbReference type="PANTHER" id="PTHR33048">
    <property type="entry name" value="PTH11-LIKE INTEGRAL MEMBRANE PROTEIN (AFU_ORTHOLOGUE AFUA_5G11245)"/>
    <property type="match status" value="1"/>
</dbReference>
<comment type="similarity">
    <text evidence="5">Belongs to the SAT4 family.</text>
</comment>
<feature type="domain" description="Rhodopsin" evidence="8">
    <location>
        <begin position="34"/>
        <end position="236"/>
    </location>
</feature>
<sequence>MHDRNEQVLAVAVTFLVLCWIVVGLRVYCRVHVVKSFGPDDFSLVVLQFWFVCELLYIACTCLLKQAAGQFLLRLAVDARHVWALRALMLSTALFGTAYFFLVLFQCGAPAPRGVFWEESPRAAPGDRCWSDLVVLALTYAVSAVNCLADWCFGLMPVLVVRTLNMPRGTRVLVACLTSFAAIASIATVVRMVYIPTLLDGDDFLFQTTDVALWSTVEVGIGIAALSLAALHPLIAHWRRRLGLAHVPLTGSLSNSNTTPLSPQRRRRSRFRGGRRHQKYMRTDSRDPRQQQVEERSRPPLKLRPEESILYISSASGPPPPAASCSPPDPGPGSSRFALSSWIEEAGGRGSRSSSRCSHYHHNHHCSSRSHAGSSTELADWGGGITKTTEVSQSSQHRLDSLPRMDAVLLLTKRAPDEMG</sequence>
<evidence type="ECO:0000313" key="10">
    <source>
        <dbReference type="Proteomes" id="UP001391051"/>
    </source>
</evidence>
<keyword evidence="3 7" id="KW-1133">Transmembrane helix</keyword>
<evidence type="ECO:0000256" key="4">
    <source>
        <dbReference type="ARBA" id="ARBA00023136"/>
    </source>
</evidence>
<evidence type="ECO:0000259" key="8">
    <source>
        <dbReference type="Pfam" id="PF20684"/>
    </source>
</evidence>
<feature type="transmembrane region" description="Helical" evidence="7">
    <location>
        <begin position="172"/>
        <end position="199"/>
    </location>
</feature>
<comment type="subcellular location">
    <subcellularLocation>
        <location evidence="1">Membrane</location>
        <topology evidence="1">Multi-pass membrane protein</topology>
    </subcellularLocation>
</comment>
<evidence type="ECO:0000256" key="6">
    <source>
        <dbReference type="SAM" id="MobiDB-lite"/>
    </source>
</evidence>
<dbReference type="InterPro" id="IPR052337">
    <property type="entry name" value="SAT4-like"/>
</dbReference>
<gene>
    <name evidence="9" type="ORF">PG986_004845</name>
</gene>
<dbReference type="Pfam" id="PF20684">
    <property type="entry name" value="Fung_rhodopsin"/>
    <property type="match status" value="1"/>
</dbReference>
<organism evidence="9 10">
    <name type="scientific">Apiospora aurea</name>
    <dbReference type="NCBI Taxonomy" id="335848"/>
    <lineage>
        <taxon>Eukaryota</taxon>
        <taxon>Fungi</taxon>
        <taxon>Dikarya</taxon>
        <taxon>Ascomycota</taxon>
        <taxon>Pezizomycotina</taxon>
        <taxon>Sordariomycetes</taxon>
        <taxon>Xylariomycetidae</taxon>
        <taxon>Amphisphaeriales</taxon>
        <taxon>Apiosporaceae</taxon>
        <taxon>Apiospora</taxon>
    </lineage>
</organism>